<protein>
    <submittedName>
        <fullName evidence="4">DNA-binding response regulator</fullName>
    </submittedName>
</protein>
<dbReference type="SMART" id="SM00448">
    <property type="entry name" value="REC"/>
    <property type="match status" value="1"/>
</dbReference>
<dbReference type="InterPro" id="IPR046947">
    <property type="entry name" value="LytR-like"/>
</dbReference>
<keyword evidence="4" id="KW-0238">DNA-binding</keyword>
<feature type="domain" description="HTH LytTR-type" evidence="3">
    <location>
        <begin position="144"/>
        <end position="239"/>
    </location>
</feature>
<evidence type="ECO:0000313" key="5">
    <source>
        <dbReference type="Proteomes" id="UP000076967"/>
    </source>
</evidence>
<dbReference type="EMBL" id="LVJH01000056">
    <property type="protein sequence ID" value="OAB36511.1"/>
    <property type="molecule type" value="Genomic_DNA"/>
</dbReference>
<dbReference type="GO" id="GO:0000156">
    <property type="term" value="F:phosphorelay response regulator activity"/>
    <property type="evidence" value="ECO:0007669"/>
    <property type="project" value="InterPro"/>
</dbReference>
<dbReference type="OrthoDB" id="9809318at2"/>
<accession>A0A168FSZ1</accession>
<dbReference type="Gene3D" id="2.40.50.1020">
    <property type="entry name" value="LytTr DNA-binding domain"/>
    <property type="match status" value="1"/>
</dbReference>
<dbReference type="Pfam" id="PF04397">
    <property type="entry name" value="LytTR"/>
    <property type="match status" value="1"/>
</dbReference>
<keyword evidence="1" id="KW-0597">Phosphoprotein</keyword>
<proteinExistence type="predicted"/>
<dbReference type="GO" id="GO:0003677">
    <property type="term" value="F:DNA binding"/>
    <property type="evidence" value="ECO:0007669"/>
    <property type="project" value="UniProtKB-KW"/>
</dbReference>
<keyword evidence="5" id="KW-1185">Reference proteome</keyword>
<sequence>MYKVAICDDEEKQRELVKSILITLSIKTNIEFEIELFGSGEQLVSYYERHENPFHILILDIEMGGINGIQTAKKIRGLNNLDEQIIFLTSYPKYMVESFDVMTFQYLIKPIAPSILEEKIIKLCQYFQALDKKFMVIKSAYEEVVIKYDDLISIEAAKSLTIKSKLHFITSNQTYESKGTISDYALALKDCNFLQIHRSIIINLLHVRKFASGVVLMSNGLELPIGRSKIKEVKDVYTKFMIMKVD</sequence>
<dbReference type="STRING" id="494026.PGLA_20850"/>
<feature type="domain" description="Response regulatory" evidence="2">
    <location>
        <begin position="3"/>
        <end position="124"/>
    </location>
</feature>
<organism evidence="4 5">
    <name type="scientific">Paenibacillus glacialis</name>
    <dbReference type="NCBI Taxonomy" id="494026"/>
    <lineage>
        <taxon>Bacteria</taxon>
        <taxon>Bacillati</taxon>
        <taxon>Bacillota</taxon>
        <taxon>Bacilli</taxon>
        <taxon>Bacillales</taxon>
        <taxon>Paenibacillaceae</taxon>
        <taxon>Paenibacillus</taxon>
    </lineage>
</organism>
<dbReference type="PANTHER" id="PTHR37299">
    <property type="entry name" value="TRANSCRIPTIONAL REGULATOR-RELATED"/>
    <property type="match status" value="1"/>
</dbReference>
<reference evidence="4 5" key="1">
    <citation type="submission" date="2016-03" db="EMBL/GenBank/DDBJ databases">
        <title>Draft genome sequence of Paenibacillus glacialis DSM 22343.</title>
        <authorList>
            <person name="Shin S.-K."/>
            <person name="Yi H."/>
        </authorList>
    </citation>
    <scope>NUCLEOTIDE SEQUENCE [LARGE SCALE GENOMIC DNA]</scope>
    <source>
        <strain evidence="4 5">DSM 22343</strain>
    </source>
</reference>
<dbReference type="SMART" id="SM00850">
    <property type="entry name" value="LytTR"/>
    <property type="match status" value="1"/>
</dbReference>
<dbReference type="InterPro" id="IPR001789">
    <property type="entry name" value="Sig_transdc_resp-reg_receiver"/>
</dbReference>
<evidence type="ECO:0000313" key="4">
    <source>
        <dbReference type="EMBL" id="OAB36511.1"/>
    </source>
</evidence>
<dbReference type="InterPro" id="IPR007492">
    <property type="entry name" value="LytTR_DNA-bd_dom"/>
</dbReference>
<dbReference type="RefSeq" id="WP_068536577.1">
    <property type="nucleotide sequence ID" value="NZ_LVJH01000056.1"/>
</dbReference>
<dbReference type="PROSITE" id="PS50930">
    <property type="entry name" value="HTH_LYTTR"/>
    <property type="match status" value="1"/>
</dbReference>
<evidence type="ECO:0000259" key="3">
    <source>
        <dbReference type="PROSITE" id="PS50930"/>
    </source>
</evidence>
<dbReference type="PROSITE" id="PS50110">
    <property type="entry name" value="RESPONSE_REGULATORY"/>
    <property type="match status" value="1"/>
</dbReference>
<feature type="modified residue" description="4-aspartylphosphate" evidence="1">
    <location>
        <position position="60"/>
    </location>
</feature>
<name>A0A168FSZ1_9BACL</name>
<dbReference type="AlphaFoldDB" id="A0A168FSZ1"/>
<gene>
    <name evidence="4" type="ORF">PGLA_20850</name>
</gene>
<dbReference type="Proteomes" id="UP000076967">
    <property type="component" value="Unassembled WGS sequence"/>
</dbReference>
<dbReference type="Pfam" id="PF00072">
    <property type="entry name" value="Response_reg"/>
    <property type="match status" value="1"/>
</dbReference>
<evidence type="ECO:0000256" key="1">
    <source>
        <dbReference type="PROSITE-ProRule" id="PRU00169"/>
    </source>
</evidence>
<comment type="caution">
    <text evidence="4">The sequence shown here is derived from an EMBL/GenBank/DDBJ whole genome shotgun (WGS) entry which is preliminary data.</text>
</comment>
<dbReference type="Gene3D" id="3.40.50.2300">
    <property type="match status" value="1"/>
</dbReference>
<dbReference type="PANTHER" id="PTHR37299:SF1">
    <property type="entry name" value="STAGE 0 SPORULATION PROTEIN A HOMOLOG"/>
    <property type="match status" value="1"/>
</dbReference>
<dbReference type="SUPFAM" id="SSF52172">
    <property type="entry name" value="CheY-like"/>
    <property type="match status" value="1"/>
</dbReference>
<evidence type="ECO:0000259" key="2">
    <source>
        <dbReference type="PROSITE" id="PS50110"/>
    </source>
</evidence>
<dbReference type="InterPro" id="IPR011006">
    <property type="entry name" value="CheY-like_superfamily"/>
</dbReference>